<evidence type="ECO:0000313" key="3">
    <source>
        <dbReference type="Proteomes" id="UP000182334"/>
    </source>
</evidence>
<sequence>MSSPSRQVIDPAMYSYADLAPSNKHNSTTTTTSTASSGGVLPPASKLLPSTSQGGSAPLTGWTPLISRTFSNEIISHNSTPSSKMLPSMYKQGTNPGSASGYQNVLDYDYPGLNLTPFLTHNLNLMNNPNSAGNFSNNINFTPFYDKSMHLADFFMESPIRKTPLKIETITPSKFSINQGLLGPSRTLEAKLNSALSLKRSITQIDTPARHPYKKYDLGNKADSEDLDSEDKDDNENVLNAPKGYGDNFVTPSKKKVLHEVGVNTLNKTPNVHNSAKAKNLYQTPAKPSLVSSPSTVIMSSAARSPDNEVIKQMPPSPTPLKDKIEVAEPIMGIFSEKKTQEPKPARKQKKQLSGMNRFQIVFTDVHTLMNSRKKKNSGNASSSKPERSEKKRSHQRLPSNNLQSPSTNFSNQNQASYPSFQQALSSLSASQDFNSTINTSREFSVLGNNSTVNTTNSNLNVTSDHSSFELMHGGLMSTPNGKYLLDNLFERGSPQSINQMPMTHINMEAKSHEHMRHGNTQHMPPPPKSLQQAAQQALRHDQQQPMNMMMSTPQHEHINGHPGVYHSDEYSPSNKDSMAYMYHQLHQFHNMNSPGNMNLHNMHRQPPPQMIQEQQHPNLHDKHEPLPQNTGSKTKARKKRVRSRAK</sequence>
<feature type="compositionally biased region" description="Basic residues" evidence="1">
    <location>
        <begin position="635"/>
        <end position="647"/>
    </location>
</feature>
<evidence type="ECO:0000256" key="1">
    <source>
        <dbReference type="SAM" id="MobiDB-lite"/>
    </source>
</evidence>
<dbReference type="AlphaFoldDB" id="A0A1L0DK60"/>
<name>A0A1L0DK60_9ASCO</name>
<keyword evidence="3" id="KW-1185">Reference proteome</keyword>
<dbReference type="Proteomes" id="UP000182334">
    <property type="component" value="Chromosome III"/>
</dbReference>
<dbReference type="EMBL" id="LT635758">
    <property type="protein sequence ID" value="SGZ52790.1"/>
    <property type="molecule type" value="Genomic_DNA"/>
</dbReference>
<feature type="compositionally biased region" description="Acidic residues" evidence="1">
    <location>
        <begin position="225"/>
        <end position="236"/>
    </location>
</feature>
<feature type="region of interest" description="Disordered" evidence="1">
    <location>
        <begin position="335"/>
        <end position="415"/>
    </location>
</feature>
<proteinExistence type="predicted"/>
<evidence type="ECO:0000313" key="2">
    <source>
        <dbReference type="EMBL" id="SGZ52790.1"/>
    </source>
</evidence>
<feature type="region of interest" description="Disordered" evidence="1">
    <location>
        <begin position="303"/>
        <end position="322"/>
    </location>
</feature>
<feature type="compositionally biased region" description="Low complexity" evidence="1">
    <location>
        <begin position="27"/>
        <end position="37"/>
    </location>
</feature>
<dbReference type="OrthoDB" id="4086586at2759"/>
<reference evidence="2 3" key="1">
    <citation type="submission" date="2016-10" db="EMBL/GenBank/DDBJ databases">
        <authorList>
            <person name="de Groot N.N."/>
        </authorList>
    </citation>
    <scope>NUCLEOTIDE SEQUENCE [LARGE SCALE GENOMIC DNA]</scope>
    <source>
        <strain evidence="2 3">CBS 141442</strain>
    </source>
</reference>
<accession>A0A1L0DK60</accession>
<feature type="region of interest" description="Disordered" evidence="1">
    <location>
        <begin position="211"/>
        <end position="246"/>
    </location>
</feature>
<feature type="region of interest" description="Disordered" evidence="1">
    <location>
        <begin position="19"/>
        <end position="55"/>
    </location>
</feature>
<protein>
    <submittedName>
        <fullName evidence="2">CIC11C00000005918</fullName>
    </submittedName>
</protein>
<feature type="compositionally biased region" description="Polar residues" evidence="1">
    <location>
        <begin position="397"/>
        <end position="415"/>
    </location>
</feature>
<organism evidence="2 3">
    <name type="scientific">Sungouiella intermedia</name>
    <dbReference type="NCBI Taxonomy" id="45354"/>
    <lineage>
        <taxon>Eukaryota</taxon>
        <taxon>Fungi</taxon>
        <taxon>Dikarya</taxon>
        <taxon>Ascomycota</taxon>
        <taxon>Saccharomycotina</taxon>
        <taxon>Pichiomycetes</taxon>
        <taxon>Metschnikowiaceae</taxon>
        <taxon>Sungouiella</taxon>
    </lineage>
</organism>
<feature type="compositionally biased region" description="Basic and acidic residues" evidence="1">
    <location>
        <begin position="214"/>
        <end position="224"/>
    </location>
</feature>
<feature type="compositionally biased region" description="Basic and acidic residues" evidence="1">
    <location>
        <begin position="336"/>
        <end position="345"/>
    </location>
</feature>
<gene>
    <name evidence="2" type="ORF">SAMEA4029010_CIC11G00000005918</name>
</gene>
<feature type="region of interest" description="Disordered" evidence="1">
    <location>
        <begin position="593"/>
        <end position="647"/>
    </location>
</feature>